<dbReference type="PANTHER" id="PTHR43479">
    <property type="entry name" value="ACREF/ENVCD OPERON REPRESSOR-RELATED"/>
    <property type="match status" value="1"/>
</dbReference>
<feature type="domain" description="HTH tetR-type" evidence="3">
    <location>
        <begin position="9"/>
        <end position="69"/>
    </location>
</feature>
<evidence type="ECO:0000313" key="4">
    <source>
        <dbReference type="EMBL" id="BCZ44618.1"/>
    </source>
</evidence>
<gene>
    <name evidence="4" type="ORF">psyc5s11_06850</name>
</gene>
<dbReference type="Pfam" id="PF00440">
    <property type="entry name" value="TetR_N"/>
    <property type="match status" value="1"/>
</dbReference>
<dbReference type="SUPFAM" id="SSF48498">
    <property type="entry name" value="Tetracyclin repressor-like, C-terminal domain"/>
    <property type="match status" value="1"/>
</dbReference>
<dbReference type="Proteomes" id="UP000824633">
    <property type="component" value="Chromosome"/>
</dbReference>
<accession>A0ABM7T171</accession>
<protein>
    <submittedName>
        <fullName evidence="4">TetR family transcriptional regulator</fullName>
    </submittedName>
</protein>
<dbReference type="EMBL" id="AP024849">
    <property type="protein sequence ID" value="BCZ44618.1"/>
    <property type="molecule type" value="Genomic_DNA"/>
</dbReference>
<keyword evidence="5" id="KW-1185">Reference proteome</keyword>
<dbReference type="InterPro" id="IPR001647">
    <property type="entry name" value="HTH_TetR"/>
</dbReference>
<dbReference type="InterPro" id="IPR050624">
    <property type="entry name" value="HTH-type_Tx_Regulator"/>
</dbReference>
<keyword evidence="1 2" id="KW-0238">DNA-binding</keyword>
<dbReference type="PROSITE" id="PS50977">
    <property type="entry name" value="HTH_TETR_2"/>
    <property type="match status" value="1"/>
</dbReference>
<dbReference type="InterPro" id="IPR009057">
    <property type="entry name" value="Homeodomain-like_sf"/>
</dbReference>
<evidence type="ECO:0000313" key="5">
    <source>
        <dbReference type="Proteomes" id="UP000824633"/>
    </source>
</evidence>
<dbReference type="RefSeq" id="WP_224036285.1">
    <property type="nucleotide sequence ID" value="NZ_AP024849.1"/>
</dbReference>
<organism evidence="4 5">
    <name type="scientific">Clostridium gelidum</name>
    <dbReference type="NCBI Taxonomy" id="704125"/>
    <lineage>
        <taxon>Bacteria</taxon>
        <taxon>Bacillati</taxon>
        <taxon>Bacillota</taxon>
        <taxon>Clostridia</taxon>
        <taxon>Eubacteriales</taxon>
        <taxon>Clostridiaceae</taxon>
        <taxon>Clostridium</taxon>
    </lineage>
</organism>
<dbReference type="InterPro" id="IPR036271">
    <property type="entry name" value="Tet_transcr_reg_TetR-rel_C_sf"/>
</dbReference>
<reference evidence="5" key="1">
    <citation type="submission" date="2021-07" db="EMBL/GenBank/DDBJ databases">
        <title>Complete genome sequencing of a Clostridium isolate.</title>
        <authorList>
            <person name="Ueki A."/>
            <person name="Tonouchi A."/>
        </authorList>
    </citation>
    <scope>NUCLEOTIDE SEQUENCE [LARGE SCALE GENOMIC DNA]</scope>
    <source>
        <strain evidence="5">C5S11</strain>
    </source>
</reference>
<feature type="DNA-binding region" description="H-T-H motif" evidence="2">
    <location>
        <begin position="32"/>
        <end position="51"/>
    </location>
</feature>
<name>A0ABM7T171_9CLOT</name>
<evidence type="ECO:0000256" key="1">
    <source>
        <dbReference type="ARBA" id="ARBA00023125"/>
    </source>
</evidence>
<dbReference type="Gene3D" id="1.10.357.10">
    <property type="entry name" value="Tetracycline Repressor, domain 2"/>
    <property type="match status" value="1"/>
</dbReference>
<dbReference type="PANTHER" id="PTHR43479:SF20">
    <property type="entry name" value="HTH TETR-TYPE DOMAIN-CONTAINING PROTEIN"/>
    <property type="match status" value="1"/>
</dbReference>
<dbReference type="SUPFAM" id="SSF46689">
    <property type="entry name" value="Homeodomain-like"/>
    <property type="match status" value="1"/>
</dbReference>
<proteinExistence type="predicted"/>
<dbReference type="PRINTS" id="PR00455">
    <property type="entry name" value="HTHTETR"/>
</dbReference>
<evidence type="ECO:0000256" key="2">
    <source>
        <dbReference type="PROSITE-ProRule" id="PRU00335"/>
    </source>
</evidence>
<sequence>MQTDKYHHGDLRESLINMGLKLFNEEGAEKFSIRKVAAMCNVSHAAPYKHFKSKEELITAISEYVFSNFESSLNEIVEKYKNKPYERIIELGKKYVWFMVENPDYLKFAFGGNCESEIVIEENKIRSVEYGSFNIFKNCAVDLLQSLNVKEEEYAQDIIAMWSMVHGLAIMLSNKTFLYKGDYLELVEKILRNNLKF</sequence>
<evidence type="ECO:0000259" key="3">
    <source>
        <dbReference type="PROSITE" id="PS50977"/>
    </source>
</evidence>